<feature type="coiled-coil region" evidence="8">
    <location>
        <begin position="126"/>
        <end position="154"/>
    </location>
</feature>
<name>A0A1V4SZZ9_9CLOT</name>
<dbReference type="SUPFAM" id="SSF52218">
    <property type="entry name" value="Flavoproteins"/>
    <property type="match status" value="1"/>
</dbReference>
<dbReference type="Gene3D" id="3.30.70.20">
    <property type="match status" value="1"/>
</dbReference>
<proteinExistence type="predicted"/>
<reference evidence="10 11" key="1">
    <citation type="submission" date="2016-02" db="EMBL/GenBank/DDBJ databases">
        <title>Genome sequence of Clostridium thermobutyricum DSM 4928.</title>
        <authorList>
            <person name="Poehlein A."/>
            <person name="Daniel R."/>
        </authorList>
    </citation>
    <scope>NUCLEOTIDE SEQUENCE [LARGE SCALE GENOMIC DNA]</scope>
    <source>
        <strain evidence="10 11">DSM 4928</strain>
    </source>
</reference>
<comment type="caution">
    <text evidence="10">The sequence shown here is derived from an EMBL/GenBank/DDBJ whole genome shotgun (WGS) entry which is preliminary data.</text>
</comment>
<sequence length="253" mass="29122">MGKIFYFTSTGNSLYVSKKIKEKIDVDLVSIPKIKDEKVVVNEDMIGIIFPLHCFSIPEIVENFIKKLDIKGNPYIFAVQVTGGGSSNNGFFTIDKILKSKGLKLNNFTEIKYISNYTRAGKNPTEERAKEAIKREEEKLNQFIEDLIDRKEKNKAVNKQALSMFIHNMWRYKYKNKDKHFNVNSNCISCSMCKKICPVENIELEDGKPVWKGKCIDCMACINICPKKAINIGTKTEKKNRYKNPYINPNELI</sequence>
<dbReference type="OrthoDB" id="9813995at2"/>
<evidence type="ECO:0000256" key="7">
    <source>
        <dbReference type="ARBA" id="ARBA00023014"/>
    </source>
</evidence>
<keyword evidence="8" id="KW-0175">Coiled coil</keyword>
<dbReference type="NCBIfam" id="NF038196">
    <property type="entry name" value="ferrodoxin_EFR1"/>
    <property type="match status" value="1"/>
</dbReference>
<accession>A0A1V4SZZ9</accession>
<dbReference type="GO" id="GO:0046872">
    <property type="term" value="F:metal ion binding"/>
    <property type="evidence" value="ECO:0007669"/>
    <property type="project" value="UniProtKB-KW"/>
</dbReference>
<evidence type="ECO:0000259" key="9">
    <source>
        <dbReference type="PROSITE" id="PS51379"/>
    </source>
</evidence>
<dbReference type="SUPFAM" id="SSF54862">
    <property type="entry name" value="4Fe-4S ferredoxins"/>
    <property type="match status" value="1"/>
</dbReference>
<dbReference type="AlphaFoldDB" id="A0A1V4SZZ9"/>
<evidence type="ECO:0000256" key="4">
    <source>
        <dbReference type="ARBA" id="ARBA00022485"/>
    </source>
</evidence>
<dbReference type="InterPro" id="IPR047964">
    <property type="entry name" value="EFR1-like"/>
</dbReference>
<keyword evidence="5" id="KW-0479">Metal-binding</keyword>
<keyword evidence="7" id="KW-0411">Iron-sulfur</keyword>
<evidence type="ECO:0000313" key="11">
    <source>
        <dbReference type="Proteomes" id="UP000191448"/>
    </source>
</evidence>
<evidence type="ECO:0000313" key="10">
    <source>
        <dbReference type="EMBL" id="OPX50423.1"/>
    </source>
</evidence>
<dbReference type="Proteomes" id="UP000191448">
    <property type="component" value="Unassembled WGS sequence"/>
</dbReference>
<dbReference type="InterPro" id="IPR050157">
    <property type="entry name" value="PSI_iron-sulfur_center"/>
</dbReference>
<dbReference type="GO" id="GO:0051539">
    <property type="term" value="F:4 iron, 4 sulfur cluster binding"/>
    <property type="evidence" value="ECO:0007669"/>
    <property type="project" value="UniProtKB-KW"/>
</dbReference>
<organism evidence="10 11">
    <name type="scientific">Clostridium thermobutyricum DSM 4928</name>
    <dbReference type="NCBI Taxonomy" id="1121339"/>
    <lineage>
        <taxon>Bacteria</taxon>
        <taxon>Bacillati</taxon>
        <taxon>Bacillota</taxon>
        <taxon>Clostridia</taxon>
        <taxon>Eubacteriales</taxon>
        <taxon>Clostridiaceae</taxon>
        <taxon>Clostridium</taxon>
    </lineage>
</organism>
<evidence type="ECO:0000256" key="2">
    <source>
        <dbReference type="ARBA" id="ARBA00003532"/>
    </source>
</evidence>
<keyword evidence="4" id="KW-0004">4Fe-4S</keyword>
<dbReference type="InterPro" id="IPR026816">
    <property type="entry name" value="Flavodoxin_dom"/>
</dbReference>
<gene>
    <name evidence="10" type="ORF">CLTHE_02800</name>
</gene>
<keyword evidence="6" id="KW-0408">Iron</keyword>
<dbReference type="InterPro" id="IPR017896">
    <property type="entry name" value="4Fe4S_Fe-S-bd"/>
</dbReference>
<feature type="domain" description="4Fe-4S ferredoxin-type" evidence="9">
    <location>
        <begin position="207"/>
        <end position="235"/>
    </location>
</feature>
<dbReference type="PROSITE" id="PS51379">
    <property type="entry name" value="4FE4S_FER_2"/>
    <property type="match status" value="2"/>
</dbReference>
<dbReference type="PANTHER" id="PTHR24960">
    <property type="entry name" value="PHOTOSYSTEM I IRON-SULFUR CENTER-RELATED"/>
    <property type="match status" value="1"/>
</dbReference>
<comment type="cofactor">
    <cofactor evidence="1">
        <name>[4Fe-4S] cluster</name>
        <dbReference type="ChEBI" id="CHEBI:49883"/>
    </cofactor>
</comment>
<dbReference type="RefSeq" id="WP_080021666.1">
    <property type="nucleotide sequence ID" value="NZ_LTAY01000015.1"/>
</dbReference>
<dbReference type="Pfam" id="PF12724">
    <property type="entry name" value="Flavodoxin_5"/>
    <property type="match status" value="1"/>
</dbReference>
<dbReference type="PANTHER" id="PTHR24960:SF79">
    <property type="entry name" value="PHOTOSYSTEM I IRON-SULFUR CENTER"/>
    <property type="match status" value="1"/>
</dbReference>
<dbReference type="EMBL" id="LTAY01000015">
    <property type="protein sequence ID" value="OPX50423.1"/>
    <property type="molecule type" value="Genomic_DNA"/>
</dbReference>
<dbReference type="PROSITE" id="PS00198">
    <property type="entry name" value="4FE4S_FER_1"/>
    <property type="match status" value="2"/>
</dbReference>
<protein>
    <recommendedName>
        <fullName evidence="3">Ferredoxin</fullName>
    </recommendedName>
</protein>
<comment type="function">
    <text evidence="2">Ferredoxins are iron-sulfur proteins that transfer electrons in a wide variety of metabolic reactions.</text>
</comment>
<evidence type="ECO:0000256" key="3">
    <source>
        <dbReference type="ARBA" id="ARBA00013529"/>
    </source>
</evidence>
<dbReference type="InterPro" id="IPR029039">
    <property type="entry name" value="Flavoprotein-like_sf"/>
</dbReference>
<evidence type="ECO:0000256" key="1">
    <source>
        <dbReference type="ARBA" id="ARBA00001966"/>
    </source>
</evidence>
<feature type="domain" description="4Fe-4S ferredoxin-type" evidence="9">
    <location>
        <begin position="179"/>
        <end position="206"/>
    </location>
</feature>
<evidence type="ECO:0000256" key="6">
    <source>
        <dbReference type="ARBA" id="ARBA00023004"/>
    </source>
</evidence>
<dbReference type="InterPro" id="IPR017900">
    <property type="entry name" value="4Fe4S_Fe_S_CS"/>
</dbReference>
<evidence type="ECO:0000256" key="5">
    <source>
        <dbReference type="ARBA" id="ARBA00022723"/>
    </source>
</evidence>
<evidence type="ECO:0000256" key="8">
    <source>
        <dbReference type="SAM" id="Coils"/>
    </source>
</evidence>
<dbReference type="Pfam" id="PF13187">
    <property type="entry name" value="Fer4_9"/>
    <property type="match status" value="1"/>
</dbReference>
<dbReference type="Gene3D" id="3.40.50.360">
    <property type="match status" value="1"/>
</dbReference>